<protein>
    <submittedName>
        <fullName evidence="1">Uncharacterized protein</fullName>
    </submittedName>
</protein>
<dbReference type="OrthoDB" id="6156831at2759"/>
<comment type="caution">
    <text evidence="1">The sequence shown here is derived from an EMBL/GenBank/DDBJ whole genome shotgun (WGS) entry which is preliminary data.</text>
</comment>
<keyword evidence="2" id="KW-1185">Reference proteome</keyword>
<sequence>MTVIYFESVHLFEHDSYPGFIKNDGVLTFSKTQYLREICVREFTLSGCDIYVIKENALSSKVWERCLVKLDLSFNPFLGTRMAFIRLLNFKNIEIVIMDGTMERCFSKSGVDDSDDNEFTNAVATTSIQLFSAEET</sequence>
<name>A0A8S3YTC1_9EUPU</name>
<organism evidence="1 2">
    <name type="scientific">Candidula unifasciata</name>
    <dbReference type="NCBI Taxonomy" id="100452"/>
    <lineage>
        <taxon>Eukaryota</taxon>
        <taxon>Metazoa</taxon>
        <taxon>Spiralia</taxon>
        <taxon>Lophotrochozoa</taxon>
        <taxon>Mollusca</taxon>
        <taxon>Gastropoda</taxon>
        <taxon>Heterobranchia</taxon>
        <taxon>Euthyneura</taxon>
        <taxon>Panpulmonata</taxon>
        <taxon>Eupulmonata</taxon>
        <taxon>Stylommatophora</taxon>
        <taxon>Helicina</taxon>
        <taxon>Helicoidea</taxon>
        <taxon>Geomitridae</taxon>
        <taxon>Candidula</taxon>
    </lineage>
</organism>
<evidence type="ECO:0000313" key="1">
    <source>
        <dbReference type="EMBL" id="CAG5117586.1"/>
    </source>
</evidence>
<proteinExistence type="predicted"/>
<evidence type="ECO:0000313" key="2">
    <source>
        <dbReference type="Proteomes" id="UP000678393"/>
    </source>
</evidence>
<dbReference type="Proteomes" id="UP000678393">
    <property type="component" value="Unassembled WGS sequence"/>
</dbReference>
<accession>A0A8S3YTC1</accession>
<dbReference type="AlphaFoldDB" id="A0A8S3YTC1"/>
<dbReference type="EMBL" id="CAJHNH020000425">
    <property type="protein sequence ID" value="CAG5117586.1"/>
    <property type="molecule type" value="Genomic_DNA"/>
</dbReference>
<gene>
    <name evidence="1" type="ORF">CUNI_LOCUS3144</name>
</gene>
<reference evidence="1" key="1">
    <citation type="submission" date="2021-04" db="EMBL/GenBank/DDBJ databases">
        <authorList>
            <consortium name="Molecular Ecology Group"/>
        </authorList>
    </citation>
    <scope>NUCLEOTIDE SEQUENCE</scope>
</reference>